<keyword evidence="2" id="KW-1185">Reference proteome</keyword>
<accession>A0A1X2H278</accession>
<gene>
    <name evidence="1" type="ORF">BCR43DRAFT_74771</name>
</gene>
<comment type="caution">
    <text evidence="1">The sequence shown here is derived from an EMBL/GenBank/DDBJ whole genome shotgun (WGS) entry which is preliminary data.</text>
</comment>
<reference evidence="1 2" key="1">
    <citation type="submission" date="2016-07" db="EMBL/GenBank/DDBJ databases">
        <title>Pervasive Adenine N6-methylation of Active Genes in Fungi.</title>
        <authorList>
            <consortium name="DOE Joint Genome Institute"/>
            <person name="Mondo S.J."/>
            <person name="Dannebaum R.O."/>
            <person name="Kuo R.C."/>
            <person name="Labutti K."/>
            <person name="Haridas S."/>
            <person name="Kuo A."/>
            <person name="Salamov A."/>
            <person name="Ahrendt S.R."/>
            <person name="Lipzen A."/>
            <person name="Sullivan W."/>
            <person name="Andreopoulos W.B."/>
            <person name="Clum A."/>
            <person name="Lindquist E."/>
            <person name="Daum C."/>
            <person name="Ramamoorthy G.K."/>
            <person name="Gryganskyi A."/>
            <person name="Culley D."/>
            <person name="Magnuson J.K."/>
            <person name="James T.Y."/>
            <person name="O'Malley M.A."/>
            <person name="Stajich J.E."/>
            <person name="Spatafora J.W."/>
            <person name="Visel A."/>
            <person name="Grigoriev I.V."/>
        </authorList>
    </citation>
    <scope>NUCLEOTIDE SEQUENCE [LARGE SCALE GENOMIC DNA]</scope>
    <source>
        <strain evidence="1 2">NRRL 2496</strain>
    </source>
</reference>
<evidence type="ECO:0000313" key="1">
    <source>
        <dbReference type="EMBL" id="ORY91917.1"/>
    </source>
</evidence>
<dbReference type="InParanoid" id="A0A1X2H278"/>
<dbReference type="Proteomes" id="UP000242180">
    <property type="component" value="Unassembled WGS sequence"/>
</dbReference>
<evidence type="ECO:0000313" key="2">
    <source>
        <dbReference type="Proteomes" id="UP000242180"/>
    </source>
</evidence>
<name>A0A1X2H278_SYNRA</name>
<protein>
    <submittedName>
        <fullName evidence="1">Uncharacterized protein</fullName>
    </submittedName>
</protein>
<sequence length="74" mass="8602">MKGALAKETNLKKGKLGFMPSFFCKIPNSKFCFFSASTYTRTHAETHTKNSYSLYHSFLYCGRLIYTFFFGQFI</sequence>
<organism evidence="1 2">
    <name type="scientific">Syncephalastrum racemosum</name>
    <name type="common">Filamentous fungus</name>
    <dbReference type="NCBI Taxonomy" id="13706"/>
    <lineage>
        <taxon>Eukaryota</taxon>
        <taxon>Fungi</taxon>
        <taxon>Fungi incertae sedis</taxon>
        <taxon>Mucoromycota</taxon>
        <taxon>Mucoromycotina</taxon>
        <taxon>Mucoromycetes</taxon>
        <taxon>Mucorales</taxon>
        <taxon>Syncephalastraceae</taxon>
        <taxon>Syncephalastrum</taxon>
    </lineage>
</organism>
<dbReference type="EMBL" id="MCGN01000010">
    <property type="protein sequence ID" value="ORY91917.1"/>
    <property type="molecule type" value="Genomic_DNA"/>
</dbReference>
<proteinExistence type="predicted"/>
<dbReference type="AlphaFoldDB" id="A0A1X2H278"/>